<keyword evidence="1" id="KW-0812">Transmembrane</keyword>
<evidence type="ECO:0000313" key="3">
    <source>
        <dbReference type="Proteomes" id="UP000467841"/>
    </source>
</evidence>
<dbReference type="OrthoDB" id="10446087at2759"/>
<protein>
    <submittedName>
        <fullName evidence="2">Uncharacterized protein</fullName>
    </submittedName>
</protein>
<keyword evidence="1" id="KW-0472">Membrane</keyword>
<dbReference type="EMBL" id="CACVBM020001423">
    <property type="protein sequence ID" value="CAA7049667.1"/>
    <property type="molecule type" value="Genomic_DNA"/>
</dbReference>
<name>A0A6D2KD41_9BRAS</name>
<reference evidence="2" key="1">
    <citation type="submission" date="2020-01" db="EMBL/GenBank/DDBJ databases">
        <authorList>
            <person name="Mishra B."/>
        </authorList>
    </citation>
    <scope>NUCLEOTIDE SEQUENCE [LARGE SCALE GENOMIC DNA]</scope>
</reference>
<dbReference type="AlphaFoldDB" id="A0A6D2KD41"/>
<keyword evidence="3" id="KW-1185">Reference proteome</keyword>
<accession>A0A6D2KD41</accession>
<gene>
    <name evidence="2" type="ORF">MERR_LOCUS36902</name>
</gene>
<comment type="caution">
    <text evidence="2">The sequence shown here is derived from an EMBL/GenBank/DDBJ whole genome shotgun (WGS) entry which is preliminary data.</text>
</comment>
<keyword evidence="1" id="KW-1133">Transmembrane helix</keyword>
<feature type="transmembrane region" description="Helical" evidence="1">
    <location>
        <begin position="59"/>
        <end position="81"/>
    </location>
</feature>
<evidence type="ECO:0000313" key="2">
    <source>
        <dbReference type="EMBL" id="CAA7049667.1"/>
    </source>
</evidence>
<proteinExistence type="predicted"/>
<dbReference type="Proteomes" id="UP000467841">
    <property type="component" value="Unassembled WGS sequence"/>
</dbReference>
<evidence type="ECO:0000256" key="1">
    <source>
        <dbReference type="SAM" id="Phobius"/>
    </source>
</evidence>
<sequence length="260" mass="30012">MPFLPRKFSAVLMENEITTETAIEGLETDGMGTCAATVVLLIQNTINVESEVMLFVAKMLYRVVINYHIWFYIFCIFRYSFKFFPVPYILSGSTFGMHDIATAPLTRIAPTSPVHLAATNSAYRIDKTKKRSARNAMLMPVDVYDAWKAKTGSMDHETTLKTCLRAAISLKPASITCKRIESWKKGELVIMSFQIHKRLWWWGQNTAQIQGEVTRRTMIKPFINRPSTKTTFYIGIVWWKACKELERVQRMVRVVYLFRA</sequence>
<organism evidence="2 3">
    <name type="scientific">Microthlaspi erraticum</name>
    <dbReference type="NCBI Taxonomy" id="1685480"/>
    <lineage>
        <taxon>Eukaryota</taxon>
        <taxon>Viridiplantae</taxon>
        <taxon>Streptophyta</taxon>
        <taxon>Embryophyta</taxon>
        <taxon>Tracheophyta</taxon>
        <taxon>Spermatophyta</taxon>
        <taxon>Magnoliopsida</taxon>
        <taxon>eudicotyledons</taxon>
        <taxon>Gunneridae</taxon>
        <taxon>Pentapetalae</taxon>
        <taxon>rosids</taxon>
        <taxon>malvids</taxon>
        <taxon>Brassicales</taxon>
        <taxon>Brassicaceae</taxon>
        <taxon>Coluteocarpeae</taxon>
        <taxon>Microthlaspi</taxon>
    </lineage>
</organism>